<protein>
    <submittedName>
        <fullName evidence="8">RNA 3'-terminal phosphate cyclase-like protein</fullName>
    </submittedName>
</protein>
<feature type="domain" description="RNA 3'-terminal phosphate cyclase" evidence="5">
    <location>
        <begin position="11"/>
        <end position="344"/>
    </location>
</feature>
<keyword evidence="4" id="KW-0539">Nucleus</keyword>
<name>A0A6I9WLA3_9HYME</name>
<dbReference type="AlphaFoldDB" id="A0A6I9WLA3"/>
<organism evidence="7 8">
    <name type="scientific">Pogonomyrmex barbatus</name>
    <name type="common">red harvester ant</name>
    <dbReference type="NCBI Taxonomy" id="144034"/>
    <lineage>
        <taxon>Eukaryota</taxon>
        <taxon>Metazoa</taxon>
        <taxon>Ecdysozoa</taxon>
        <taxon>Arthropoda</taxon>
        <taxon>Hexapoda</taxon>
        <taxon>Insecta</taxon>
        <taxon>Pterygota</taxon>
        <taxon>Neoptera</taxon>
        <taxon>Endopterygota</taxon>
        <taxon>Hymenoptera</taxon>
        <taxon>Apocrita</taxon>
        <taxon>Aculeata</taxon>
        <taxon>Formicoidea</taxon>
        <taxon>Formicidae</taxon>
        <taxon>Myrmicinae</taxon>
        <taxon>Pogonomyrmex</taxon>
    </lineage>
</organism>
<dbReference type="GO" id="GO:0005730">
    <property type="term" value="C:nucleolus"/>
    <property type="evidence" value="ECO:0007669"/>
    <property type="project" value="UniProtKB-SubCell"/>
</dbReference>
<evidence type="ECO:0000313" key="8">
    <source>
        <dbReference type="RefSeq" id="XP_011632550.1"/>
    </source>
</evidence>
<dbReference type="InterPro" id="IPR013792">
    <property type="entry name" value="RNA3'P_cycl/enolpyr_Trfase_a/b"/>
</dbReference>
<evidence type="ECO:0000256" key="3">
    <source>
        <dbReference type="ARBA" id="ARBA00022517"/>
    </source>
</evidence>
<evidence type="ECO:0000259" key="6">
    <source>
        <dbReference type="Pfam" id="PF05189"/>
    </source>
</evidence>
<dbReference type="InterPro" id="IPR037136">
    <property type="entry name" value="RNA3'_phos_cyclase_dom_sf"/>
</dbReference>
<dbReference type="PIRSF" id="PIRSF005378">
    <property type="entry name" value="RNA3'_term_phos_cycl_euk"/>
    <property type="match status" value="1"/>
</dbReference>
<evidence type="ECO:0000256" key="4">
    <source>
        <dbReference type="ARBA" id="ARBA00023242"/>
    </source>
</evidence>
<dbReference type="PROSITE" id="PS01287">
    <property type="entry name" value="RTC"/>
    <property type="match status" value="1"/>
</dbReference>
<dbReference type="InterPro" id="IPR000228">
    <property type="entry name" value="RNA3'_term_phos_cyc"/>
</dbReference>
<dbReference type="Pfam" id="PF01137">
    <property type="entry name" value="RTC"/>
    <property type="match status" value="1"/>
</dbReference>
<evidence type="ECO:0000256" key="1">
    <source>
        <dbReference type="ARBA" id="ARBA00004604"/>
    </source>
</evidence>
<evidence type="ECO:0000313" key="7">
    <source>
        <dbReference type="Proteomes" id="UP000504615"/>
    </source>
</evidence>
<gene>
    <name evidence="8" type="primary">LOC105424158</name>
</gene>
<dbReference type="InterPro" id="IPR023797">
    <property type="entry name" value="RNA3'_phos_cyclase_dom"/>
</dbReference>
<dbReference type="PANTHER" id="PTHR11096">
    <property type="entry name" value="RNA 3' TERMINAL PHOSPHATE CYCLASE"/>
    <property type="match status" value="1"/>
</dbReference>
<dbReference type="KEGG" id="pbar:105424158"/>
<accession>A0A6I9WLA3</accession>
<dbReference type="Proteomes" id="UP000504615">
    <property type="component" value="Unplaced"/>
</dbReference>
<dbReference type="GO" id="GO:0004521">
    <property type="term" value="F:RNA endonuclease activity"/>
    <property type="evidence" value="ECO:0007669"/>
    <property type="project" value="TreeGrafter"/>
</dbReference>
<sequence length="374" mass="41630">MPAKVKNNILKYEGSNYLRYRLLLSTLSMKPIKIINIRTKNDEPGLKEYEVNFIHLLDKLTNGTRIVLNETGTAVYYNPGLLRGGELEHDCSLQRGIGYYLEPIMILAPFCKERIDLKLKGVTNNTIDPSVDKIQTAAIPILKRFLVGDNEVVLTIHKRGVQPLGGGEVQFKCPVSRYLKTIQLEDSGQVKRIRGVACSLRVSPAIANRIVESAKSVLLKFLPDVYIYTDHCKKSASGKSPGFGVTLTAETTKEVFFSGQAFSPLMTTGSLPCVPEDLGKEAAMKLLDEIHRNGCVDSCFQCMIAAFMTLGKHNVSKITVGPLTPAMIQFLRDLRDFFGITFKIDHVKEEDEVLPQVRLTCLGIGYTNMNKPML</sequence>
<dbReference type="GeneID" id="105424158"/>
<dbReference type="CTD" id="32338"/>
<keyword evidence="3" id="KW-0690">Ribosome biogenesis</keyword>
<comment type="subcellular location">
    <subcellularLocation>
        <location evidence="1">Nucleus</location>
        <location evidence="1">Nucleolus</location>
    </subcellularLocation>
</comment>
<dbReference type="CDD" id="cd00875">
    <property type="entry name" value="RNA_Cyclase_Class_I"/>
    <property type="match status" value="1"/>
</dbReference>
<dbReference type="Gene3D" id="3.30.360.20">
    <property type="entry name" value="RNA 3'-terminal phosphate cyclase, insert domain"/>
    <property type="match status" value="1"/>
</dbReference>
<dbReference type="Pfam" id="PF05189">
    <property type="entry name" value="RTC_insert"/>
    <property type="match status" value="1"/>
</dbReference>
<keyword evidence="7" id="KW-1185">Reference proteome</keyword>
<dbReference type="Gene3D" id="3.65.10.20">
    <property type="entry name" value="RNA 3'-terminal phosphate cyclase domain"/>
    <property type="match status" value="1"/>
</dbReference>
<dbReference type="SUPFAM" id="SSF55205">
    <property type="entry name" value="EPT/RTPC-like"/>
    <property type="match status" value="1"/>
</dbReference>
<dbReference type="InterPro" id="IPR016443">
    <property type="entry name" value="RNA3'_term_phos_cyc_type_2"/>
</dbReference>
<dbReference type="RefSeq" id="XP_011632550.1">
    <property type="nucleotide sequence ID" value="XM_011634248.2"/>
</dbReference>
<feature type="domain" description="RNA 3'-terminal phosphate cyclase insert" evidence="6">
    <location>
        <begin position="186"/>
        <end position="290"/>
    </location>
</feature>
<dbReference type="PANTHER" id="PTHR11096:SF1">
    <property type="entry name" value="RNA 3'-TERMINAL PHOSPHATE CYCLASE-LIKE PROTEIN"/>
    <property type="match status" value="1"/>
</dbReference>
<dbReference type="InterPro" id="IPR013791">
    <property type="entry name" value="RNA3'-term_phos_cycl_insert"/>
</dbReference>
<dbReference type="GO" id="GO:0000479">
    <property type="term" value="P:endonucleolytic cleavage of tricistronic rRNA transcript (SSU-rRNA, 5.8S rRNA, LSU-rRNA)"/>
    <property type="evidence" value="ECO:0007669"/>
    <property type="project" value="TreeGrafter"/>
</dbReference>
<evidence type="ECO:0000256" key="2">
    <source>
        <dbReference type="ARBA" id="ARBA00007089"/>
    </source>
</evidence>
<proteinExistence type="inferred from homology"/>
<comment type="similarity">
    <text evidence="2">Belongs to the RNA 3'-terminal cyclase family. Type 2 subfamily.</text>
</comment>
<reference evidence="8" key="1">
    <citation type="submission" date="2025-08" db="UniProtKB">
        <authorList>
            <consortium name="RefSeq"/>
        </authorList>
    </citation>
    <scope>IDENTIFICATION</scope>
</reference>
<evidence type="ECO:0000259" key="5">
    <source>
        <dbReference type="Pfam" id="PF01137"/>
    </source>
</evidence>
<dbReference type="OrthoDB" id="1911237at2759"/>
<dbReference type="InterPro" id="IPR036553">
    <property type="entry name" value="RPTC_insert"/>
</dbReference>
<dbReference type="NCBIfam" id="TIGR03400">
    <property type="entry name" value="18S_RNA_Rcl1p"/>
    <property type="match status" value="1"/>
</dbReference>
<dbReference type="InterPro" id="IPR020719">
    <property type="entry name" value="RNA3'_term_phos_cycl-like_CS"/>
</dbReference>
<dbReference type="FunFam" id="3.30.360.20:FF:000001">
    <property type="entry name" value="RNA terminal phosphate cyclase-like 1"/>
    <property type="match status" value="1"/>
</dbReference>